<organism evidence="2 3">
    <name type="scientific">Plastorhodobacter daqingensis</name>
    <dbReference type="NCBI Taxonomy" id="1387281"/>
    <lineage>
        <taxon>Bacteria</taxon>
        <taxon>Pseudomonadati</taxon>
        <taxon>Pseudomonadota</taxon>
        <taxon>Alphaproteobacteria</taxon>
        <taxon>Rhodobacterales</taxon>
        <taxon>Paracoccaceae</taxon>
        <taxon>Plastorhodobacter</taxon>
    </lineage>
</organism>
<keyword evidence="1" id="KW-0472">Membrane</keyword>
<gene>
    <name evidence="2" type="ORF">ACFQXB_07790</name>
</gene>
<comment type="caution">
    <text evidence="2">The sequence shown here is derived from an EMBL/GenBank/DDBJ whole genome shotgun (WGS) entry which is preliminary data.</text>
</comment>
<dbReference type="Proteomes" id="UP001596516">
    <property type="component" value="Unassembled WGS sequence"/>
</dbReference>
<protein>
    <submittedName>
        <fullName evidence="2">Uncharacterized protein</fullName>
    </submittedName>
</protein>
<name>A0ABW2ULL1_9RHOB</name>
<reference evidence="3" key="1">
    <citation type="journal article" date="2019" name="Int. J. Syst. Evol. Microbiol.">
        <title>The Global Catalogue of Microorganisms (GCM) 10K type strain sequencing project: providing services to taxonomists for standard genome sequencing and annotation.</title>
        <authorList>
            <consortium name="The Broad Institute Genomics Platform"/>
            <consortium name="The Broad Institute Genome Sequencing Center for Infectious Disease"/>
            <person name="Wu L."/>
            <person name="Ma J."/>
        </authorList>
    </citation>
    <scope>NUCLEOTIDE SEQUENCE [LARGE SCALE GENOMIC DNA]</scope>
    <source>
        <strain evidence="3">CGMCC 1.12750</strain>
    </source>
</reference>
<evidence type="ECO:0000313" key="2">
    <source>
        <dbReference type="EMBL" id="MFC7704092.1"/>
    </source>
</evidence>
<proteinExistence type="predicted"/>
<dbReference type="EMBL" id="JBHTFQ010000003">
    <property type="protein sequence ID" value="MFC7704092.1"/>
    <property type="molecule type" value="Genomic_DNA"/>
</dbReference>
<keyword evidence="3" id="KW-1185">Reference proteome</keyword>
<keyword evidence="1" id="KW-1133">Transmembrane helix</keyword>
<evidence type="ECO:0000313" key="3">
    <source>
        <dbReference type="Proteomes" id="UP001596516"/>
    </source>
</evidence>
<accession>A0ABW2ULL1</accession>
<keyword evidence="1" id="KW-0812">Transmembrane</keyword>
<sequence length="55" mass="5457">MPPARFALLLAAVLAAAGVTLLVGYQVVPGAGGEPALALSLLIAAAAAFLVGRRW</sequence>
<dbReference type="RefSeq" id="WP_377401676.1">
    <property type="nucleotide sequence ID" value="NZ_JBHTFQ010000003.1"/>
</dbReference>
<feature type="transmembrane region" description="Helical" evidence="1">
    <location>
        <begin position="34"/>
        <end position="52"/>
    </location>
</feature>
<evidence type="ECO:0000256" key="1">
    <source>
        <dbReference type="SAM" id="Phobius"/>
    </source>
</evidence>